<evidence type="ECO:0000256" key="12">
    <source>
        <dbReference type="RuleBase" id="RU361174"/>
    </source>
</evidence>
<dbReference type="GO" id="GO:0005576">
    <property type="term" value="C:extracellular region"/>
    <property type="evidence" value="ECO:0007669"/>
    <property type="project" value="UniProtKB-SubCell"/>
</dbReference>
<comment type="catalytic activity">
    <reaction evidence="1 12">
        <text>Endohydrolysis of (1-&gt;4)-beta-D-xylosidic linkages in xylans.</text>
        <dbReference type="EC" id="3.2.1.8"/>
    </reaction>
</comment>
<organism evidence="15 16">
    <name type="scientific">Clathrus columnatus</name>
    <dbReference type="NCBI Taxonomy" id="1419009"/>
    <lineage>
        <taxon>Eukaryota</taxon>
        <taxon>Fungi</taxon>
        <taxon>Dikarya</taxon>
        <taxon>Basidiomycota</taxon>
        <taxon>Agaricomycotina</taxon>
        <taxon>Agaricomycetes</taxon>
        <taxon>Phallomycetidae</taxon>
        <taxon>Phallales</taxon>
        <taxon>Clathraceae</taxon>
        <taxon>Clathrus</taxon>
    </lineage>
</organism>
<dbReference type="PRINTS" id="PR00134">
    <property type="entry name" value="GLHYDRLASE10"/>
</dbReference>
<evidence type="ECO:0000256" key="4">
    <source>
        <dbReference type="ARBA" id="ARBA00007495"/>
    </source>
</evidence>
<keyword evidence="5" id="KW-0964">Secreted</keyword>
<dbReference type="EMBL" id="BPWL01000002">
    <property type="protein sequence ID" value="GJJ07990.1"/>
    <property type="molecule type" value="Genomic_DNA"/>
</dbReference>
<reference evidence="15" key="1">
    <citation type="submission" date="2021-10" db="EMBL/GenBank/DDBJ databases">
        <title>De novo Genome Assembly of Clathrus columnatus (Basidiomycota, Fungi) Using Illumina and Nanopore Sequence Data.</title>
        <authorList>
            <person name="Ogiso-Tanaka E."/>
            <person name="Itagaki H."/>
            <person name="Hosoya T."/>
            <person name="Hosaka K."/>
        </authorList>
    </citation>
    <scope>NUCLEOTIDE SEQUENCE</scope>
    <source>
        <strain evidence="15">MO-923</strain>
    </source>
</reference>
<comment type="subcellular location">
    <subcellularLocation>
        <location evidence="2">Secreted</location>
    </subcellularLocation>
</comment>
<dbReference type="EC" id="3.2.1.8" evidence="12"/>
<proteinExistence type="inferred from homology"/>
<dbReference type="InterPro" id="IPR001000">
    <property type="entry name" value="GH10_dom"/>
</dbReference>
<keyword evidence="13" id="KW-0732">Signal</keyword>
<sequence length="272" mass="29941">MRSIISLLPLFSPFVSAVSNGIGLANVAIASGKLYFGTATDNPELPDTAYVDILTNRDEFRQLTPANSMKWDATEPEQGVFNFTGADQIVDIALSHGYLMRGHNLVGQWKLDEGYFNSSDAKPYSYGKIYAWDVVNEPWNGDGTLESTMFSEIIGDDYIAIALQAARAADPHVKFLRDDIRYINDFGIEVRLGPGEKASGAQALVKSLKSEGVPIDGIGFESHFIVNEIPANISQNMLAFNKLGVEVAVTELDIRYLVRSQEWVQLARGTKI</sequence>
<comment type="similarity">
    <text evidence="4 12">Belongs to the glycosyl hydrolase 10 (cellulase F) family.</text>
</comment>
<evidence type="ECO:0000256" key="11">
    <source>
        <dbReference type="PROSITE-ProRule" id="PRU10061"/>
    </source>
</evidence>
<evidence type="ECO:0000313" key="15">
    <source>
        <dbReference type="EMBL" id="GJJ07990.1"/>
    </source>
</evidence>
<keyword evidence="8 12" id="KW-0119">Carbohydrate metabolism</keyword>
<dbReference type="Proteomes" id="UP001050691">
    <property type="component" value="Unassembled WGS sequence"/>
</dbReference>
<dbReference type="GO" id="GO:0031176">
    <property type="term" value="F:endo-1,4-beta-xylanase activity"/>
    <property type="evidence" value="ECO:0007669"/>
    <property type="project" value="UniProtKB-EC"/>
</dbReference>
<gene>
    <name evidence="15" type="ORF">Clacol_002197</name>
</gene>
<dbReference type="AlphaFoldDB" id="A0AAV5A7W0"/>
<comment type="caution">
    <text evidence="15">The sequence shown here is derived from an EMBL/GenBank/DDBJ whole genome shotgun (WGS) entry which is preliminary data.</text>
</comment>
<evidence type="ECO:0000256" key="9">
    <source>
        <dbReference type="ARBA" id="ARBA00023295"/>
    </source>
</evidence>
<dbReference type="SMART" id="SM00633">
    <property type="entry name" value="Glyco_10"/>
    <property type="match status" value="1"/>
</dbReference>
<evidence type="ECO:0000256" key="2">
    <source>
        <dbReference type="ARBA" id="ARBA00004613"/>
    </source>
</evidence>
<evidence type="ECO:0000256" key="3">
    <source>
        <dbReference type="ARBA" id="ARBA00004851"/>
    </source>
</evidence>
<evidence type="ECO:0000259" key="14">
    <source>
        <dbReference type="PROSITE" id="PS51760"/>
    </source>
</evidence>
<dbReference type="InterPro" id="IPR044846">
    <property type="entry name" value="GH10"/>
</dbReference>
<evidence type="ECO:0000256" key="7">
    <source>
        <dbReference type="ARBA" id="ARBA00022801"/>
    </source>
</evidence>
<dbReference type="PROSITE" id="PS51760">
    <property type="entry name" value="GH10_2"/>
    <property type="match status" value="1"/>
</dbReference>
<evidence type="ECO:0000256" key="6">
    <source>
        <dbReference type="ARBA" id="ARBA00022651"/>
    </source>
</evidence>
<dbReference type="Gene3D" id="3.20.20.80">
    <property type="entry name" value="Glycosidases"/>
    <property type="match status" value="2"/>
</dbReference>
<feature type="active site" description="Nucleophile" evidence="11">
    <location>
        <position position="251"/>
    </location>
</feature>
<dbReference type="InterPro" id="IPR031158">
    <property type="entry name" value="GH10_AS"/>
</dbReference>
<dbReference type="SUPFAM" id="SSF51445">
    <property type="entry name" value="(Trans)glycosidases"/>
    <property type="match status" value="1"/>
</dbReference>
<protein>
    <recommendedName>
        <fullName evidence="12">Beta-xylanase</fullName>
        <ecNumber evidence="12">3.2.1.8</ecNumber>
    </recommendedName>
</protein>
<keyword evidence="9 12" id="KW-0326">Glycosidase</keyword>
<dbReference type="PANTHER" id="PTHR31490">
    <property type="entry name" value="GLYCOSYL HYDROLASE"/>
    <property type="match status" value="1"/>
</dbReference>
<keyword evidence="6" id="KW-0858">Xylan degradation</keyword>
<keyword evidence="7 12" id="KW-0378">Hydrolase</keyword>
<evidence type="ECO:0000256" key="1">
    <source>
        <dbReference type="ARBA" id="ARBA00000681"/>
    </source>
</evidence>
<keyword evidence="16" id="KW-1185">Reference proteome</keyword>
<dbReference type="GO" id="GO:0045493">
    <property type="term" value="P:xylan catabolic process"/>
    <property type="evidence" value="ECO:0007669"/>
    <property type="project" value="UniProtKB-KW"/>
</dbReference>
<dbReference type="PANTHER" id="PTHR31490:SF35">
    <property type="entry name" value="ENDO-1,4-BETA-XYLANASE"/>
    <property type="match status" value="1"/>
</dbReference>
<feature type="signal peptide" evidence="13">
    <location>
        <begin position="1"/>
        <end position="17"/>
    </location>
</feature>
<evidence type="ECO:0000256" key="13">
    <source>
        <dbReference type="SAM" id="SignalP"/>
    </source>
</evidence>
<dbReference type="Pfam" id="PF00331">
    <property type="entry name" value="Glyco_hydro_10"/>
    <property type="match status" value="1"/>
</dbReference>
<feature type="chain" id="PRO_5043842637" description="Beta-xylanase" evidence="13">
    <location>
        <begin position="18"/>
        <end position="272"/>
    </location>
</feature>
<keyword evidence="10 12" id="KW-0624">Polysaccharide degradation</keyword>
<dbReference type="InterPro" id="IPR017853">
    <property type="entry name" value="GH"/>
</dbReference>
<evidence type="ECO:0000256" key="5">
    <source>
        <dbReference type="ARBA" id="ARBA00022525"/>
    </source>
</evidence>
<evidence type="ECO:0000313" key="16">
    <source>
        <dbReference type="Proteomes" id="UP001050691"/>
    </source>
</evidence>
<accession>A0AAV5A7W0</accession>
<comment type="pathway">
    <text evidence="3">Glycan degradation; xylan degradation.</text>
</comment>
<feature type="domain" description="GH10" evidence="14">
    <location>
        <begin position="18"/>
        <end position="272"/>
    </location>
</feature>
<evidence type="ECO:0000256" key="10">
    <source>
        <dbReference type="ARBA" id="ARBA00023326"/>
    </source>
</evidence>
<dbReference type="PROSITE" id="PS00591">
    <property type="entry name" value="GH10_1"/>
    <property type="match status" value="1"/>
</dbReference>
<name>A0AAV5A7W0_9AGAM</name>
<evidence type="ECO:0000256" key="8">
    <source>
        <dbReference type="ARBA" id="ARBA00023277"/>
    </source>
</evidence>